<dbReference type="GO" id="GO:0015095">
    <property type="term" value="F:magnesium ion transmembrane transporter activity"/>
    <property type="evidence" value="ECO:0007669"/>
    <property type="project" value="InterPro"/>
</dbReference>
<dbReference type="NCBIfam" id="NF038012">
    <property type="entry name" value="DMT_1"/>
    <property type="match status" value="1"/>
</dbReference>
<keyword evidence="3 5" id="KW-1133">Transmembrane helix</keyword>
<evidence type="ECO:0000256" key="1">
    <source>
        <dbReference type="ARBA" id="ARBA00004141"/>
    </source>
</evidence>
<keyword evidence="2 5" id="KW-0812">Transmembrane</keyword>
<dbReference type="PANTHER" id="PTHR40761">
    <property type="entry name" value="CONSERVED INTEGRAL MEMBRANE ALANINE VALINE AND LEUCINE RICH PROTEIN-RELATED"/>
    <property type="match status" value="1"/>
</dbReference>
<dbReference type="AlphaFoldDB" id="A0A917EY97"/>
<dbReference type="Proteomes" id="UP000598775">
    <property type="component" value="Unassembled WGS sequence"/>
</dbReference>
<evidence type="ECO:0000256" key="2">
    <source>
        <dbReference type="ARBA" id="ARBA00022692"/>
    </source>
</evidence>
<protein>
    <recommendedName>
        <fullName evidence="8">Multidrug DMT transporter permease</fullName>
    </recommendedName>
</protein>
<feature type="transmembrane region" description="Helical" evidence="5">
    <location>
        <begin position="249"/>
        <end position="270"/>
    </location>
</feature>
<organism evidence="6 7">
    <name type="scientific">Subtercola lobariae</name>
    <dbReference type="NCBI Taxonomy" id="1588641"/>
    <lineage>
        <taxon>Bacteria</taxon>
        <taxon>Bacillati</taxon>
        <taxon>Actinomycetota</taxon>
        <taxon>Actinomycetes</taxon>
        <taxon>Micrococcales</taxon>
        <taxon>Microbacteriaceae</taxon>
        <taxon>Subtercola</taxon>
    </lineage>
</organism>
<dbReference type="RefSeq" id="WP_188675815.1">
    <property type="nucleotide sequence ID" value="NZ_BMGP01000002.1"/>
</dbReference>
<keyword evidence="7" id="KW-1185">Reference proteome</keyword>
<sequence length="318" mass="32974">MTSELVSLSPMQSLGIPIALVGAIFLALGAELQHRGVNKVDAATSGNAKSGLSIRQLIALLRRPSWVIGSLMLTLAIIFQLVSLYLAPLTVVQPLGAIALVITAIVNARVTKTKLTAPTIRAIAFCVGGIGLFVTAAALTTSTLPISDKQLVIVLIILAVVLLIVTTVFIRFRTRATAIFYIIGAGVLFGFVATLAKVVIERVQTLFIGGFHIAQGDWLTLLCFGGLITAGLAGTYFVQTAYSSGPPDLVVAGLTVIDPMVGVTIGIVVLGEAASAPWWATIVFVVAGGLAVYGVFQLSRRTTPPAADAVGDATPSPA</sequence>
<proteinExistence type="predicted"/>
<dbReference type="PANTHER" id="PTHR40761:SF1">
    <property type="entry name" value="CONSERVED INTEGRAL MEMBRANE ALANINE VALINE AND LEUCINE RICH PROTEIN-RELATED"/>
    <property type="match status" value="1"/>
</dbReference>
<accession>A0A917EY97</accession>
<evidence type="ECO:0000313" key="7">
    <source>
        <dbReference type="Proteomes" id="UP000598775"/>
    </source>
</evidence>
<reference evidence="6 7" key="1">
    <citation type="journal article" date="2014" name="Int. J. Syst. Evol. Microbiol.">
        <title>Complete genome sequence of Corynebacterium casei LMG S-19264T (=DSM 44701T), isolated from a smear-ripened cheese.</title>
        <authorList>
            <consortium name="US DOE Joint Genome Institute (JGI-PGF)"/>
            <person name="Walter F."/>
            <person name="Albersmeier A."/>
            <person name="Kalinowski J."/>
            <person name="Ruckert C."/>
        </authorList>
    </citation>
    <scope>NUCLEOTIDE SEQUENCE [LARGE SCALE GENOMIC DNA]</scope>
    <source>
        <strain evidence="6 7">CGMCC 1.12976</strain>
    </source>
</reference>
<feature type="transmembrane region" description="Helical" evidence="5">
    <location>
        <begin position="179"/>
        <end position="198"/>
    </location>
</feature>
<name>A0A917EY97_9MICO</name>
<dbReference type="GO" id="GO:0016020">
    <property type="term" value="C:membrane"/>
    <property type="evidence" value="ECO:0007669"/>
    <property type="project" value="UniProtKB-SubCell"/>
</dbReference>
<feature type="transmembrane region" description="Helical" evidence="5">
    <location>
        <begin position="122"/>
        <end position="139"/>
    </location>
</feature>
<dbReference type="EMBL" id="BMGP01000002">
    <property type="protein sequence ID" value="GGF21777.1"/>
    <property type="molecule type" value="Genomic_DNA"/>
</dbReference>
<feature type="transmembrane region" description="Helical" evidence="5">
    <location>
        <begin position="12"/>
        <end position="30"/>
    </location>
</feature>
<comment type="caution">
    <text evidence="6">The sequence shown here is derived from an EMBL/GenBank/DDBJ whole genome shotgun (WGS) entry which is preliminary data.</text>
</comment>
<evidence type="ECO:0000256" key="4">
    <source>
        <dbReference type="ARBA" id="ARBA00023136"/>
    </source>
</evidence>
<feature type="transmembrane region" description="Helical" evidence="5">
    <location>
        <begin position="276"/>
        <end position="296"/>
    </location>
</feature>
<feature type="transmembrane region" description="Helical" evidence="5">
    <location>
        <begin position="151"/>
        <end position="172"/>
    </location>
</feature>
<feature type="transmembrane region" description="Helical" evidence="5">
    <location>
        <begin position="218"/>
        <end position="237"/>
    </location>
</feature>
<evidence type="ECO:0000256" key="3">
    <source>
        <dbReference type="ARBA" id="ARBA00022989"/>
    </source>
</evidence>
<evidence type="ECO:0000256" key="5">
    <source>
        <dbReference type="SAM" id="Phobius"/>
    </source>
</evidence>
<gene>
    <name evidence="6" type="ORF">GCM10011399_14370</name>
</gene>
<feature type="transmembrane region" description="Helical" evidence="5">
    <location>
        <begin position="92"/>
        <end position="110"/>
    </location>
</feature>
<dbReference type="Pfam" id="PF05653">
    <property type="entry name" value="Mg_trans_NIPA"/>
    <property type="match status" value="1"/>
</dbReference>
<feature type="transmembrane region" description="Helical" evidence="5">
    <location>
        <begin position="65"/>
        <end position="86"/>
    </location>
</feature>
<evidence type="ECO:0000313" key="6">
    <source>
        <dbReference type="EMBL" id="GGF21777.1"/>
    </source>
</evidence>
<dbReference type="InterPro" id="IPR008521">
    <property type="entry name" value="Mg_trans_NIPA"/>
</dbReference>
<keyword evidence="4 5" id="KW-0472">Membrane</keyword>
<evidence type="ECO:0008006" key="8">
    <source>
        <dbReference type="Google" id="ProtNLM"/>
    </source>
</evidence>
<comment type="subcellular location">
    <subcellularLocation>
        <location evidence="1">Membrane</location>
        <topology evidence="1">Multi-pass membrane protein</topology>
    </subcellularLocation>
</comment>